<proteinExistence type="predicted"/>
<keyword evidence="1" id="KW-0472">Membrane</keyword>
<reference evidence="3" key="1">
    <citation type="journal article" date="2019" name="Int. J. Syst. Evol. Microbiol.">
        <title>The Global Catalogue of Microorganisms (GCM) 10K type strain sequencing project: providing services to taxonomists for standard genome sequencing and annotation.</title>
        <authorList>
            <consortium name="The Broad Institute Genomics Platform"/>
            <consortium name="The Broad Institute Genome Sequencing Center for Infectious Disease"/>
            <person name="Wu L."/>
            <person name="Ma J."/>
        </authorList>
    </citation>
    <scope>NUCLEOTIDE SEQUENCE [LARGE SCALE GENOMIC DNA]</scope>
    <source>
        <strain evidence="3">CGMCC 4.1641</strain>
    </source>
</reference>
<sequence>MNESDQWDKRLKQALSSAPEPGEALNQNLITRYKERNQMTRPYRRRISAGMLAAVLLLVMSVTAYAATQLFSSKQVAEHLGEQVLAQAFAGPDAIEINQSIASGDYSFTLHGIVTGAGLKELSDTSNPILPDRTYAVVSIERQDGGQMPHTSDPEYGKDPFFISPLIKHQKPWLVNIVTMGGGYSEIVLDGIMYRLIECDGVEMFADRGVYLAISSGSSFFSLEAFAYDESTGEVSARADYPGASLLFELPLDKAKADHAKADAYLQELLKETSADTKGEEPIGADADAAAMAEAELMTTREELMRKLPSGTLFPDSVKEVTYDKQGRIHYEYESWSVTMLPDMLFSEGQTGFSEVVNFSGDDSRSWAMQFSRDENGVITGRVLDLN</sequence>
<evidence type="ECO:0000313" key="3">
    <source>
        <dbReference type="Proteomes" id="UP001595755"/>
    </source>
</evidence>
<evidence type="ECO:0000313" key="2">
    <source>
        <dbReference type="EMBL" id="MFC4305398.1"/>
    </source>
</evidence>
<evidence type="ECO:0008006" key="4">
    <source>
        <dbReference type="Google" id="ProtNLM"/>
    </source>
</evidence>
<dbReference type="Proteomes" id="UP001595755">
    <property type="component" value="Unassembled WGS sequence"/>
</dbReference>
<accession>A0ABV8SCU9</accession>
<keyword evidence="1" id="KW-1133">Transmembrane helix</keyword>
<keyword evidence="3" id="KW-1185">Reference proteome</keyword>
<name>A0ABV8SCU9_9BACL</name>
<dbReference type="EMBL" id="JBHSED010000038">
    <property type="protein sequence ID" value="MFC4305398.1"/>
    <property type="molecule type" value="Genomic_DNA"/>
</dbReference>
<keyword evidence="1" id="KW-0812">Transmembrane</keyword>
<protein>
    <recommendedName>
        <fullName evidence="4">DUF4179 domain-containing protein</fullName>
    </recommendedName>
</protein>
<gene>
    <name evidence="2" type="ORF">ACFO1S_18355</name>
</gene>
<comment type="caution">
    <text evidence="2">The sequence shown here is derived from an EMBL/GenBank/DDBJ whole genome shotgun (WGS) entry which is preliminary data.</text>
</comment>
<dbReference type="RefSeq" id="WP_204604286.1">
    <property type="nucleotide sequence ID" value="NZ_JBHSED010000038.1"/>
</dbReference>
<feature type="transmembrane region" description="Helical" evidence="1">
    <location>
        <begin position="47"/>
        <end position="67"/>
    </location>
</feature>
<evidence type="ECO:0000256" key="1">
    <source>
        <dbReference type="SAM" id="Phobius"/>
    </source>
</evidence>
<organism evidence="2 3">
    <name type="scientific">Cohnella boryungensis</name>
    <dbReference type="NCBI Taxonomy" id="768479"/>
    <lineage>
        <taxon>Bacteria</taxon>
        <taxon>Bacillati</taxon>
        <taxon>Bacillota</taxon>
        <taxon>Bacilli</taxon>
        <taxon>Bacillales</taxon>
        <taxon>Paenibacillaceae</taxon>
        <taxon>Cohnella</taxon>
    </lineage>
</organism>